<dbReference type="EMBL" id="HBNR01008304">
    <property type="protein sequence ID" value="CAE4565841.1"/>
    <property type="molecule type" value="Transcribed_RNA"/>
</dbReference>
<proteinExistence type="predicted"/>
<evidence type="ECO:0000313" key="2">
    <source>
        <dbReference type="EMBL" id="CAE4565841.1"/>
    </source>
</evidence>
<organism evidence="2">
    <name type="scientific">Alexandrium monilatum</name>
    <dbReference type="NCBI Taxonomy" id="311494"/>
    <lineage>
        <taxon>Eukaryota</taxon>
        <taxon>Sar</taxon>
        <taxon>Alveolata</taxon>
        <taxon>Dinophyceae</taxon>
        <taxon>Gonyaulacales</taxon>
        <taxon>Pyrocystaceae</taxon>
        <taxon>Alexandrium</taxon>
    </lineage>
</organism>
<sequence>MAETSALRTWRLSTVWTMASVPGPGPPSPSNDLPPQEDPRTLSSFAGGMMRPPGGPVRHVIIEGEDEVAQRACTGCIRCVRDRGGGGSLDPLLVRLGGVRGTRWSYVGPGRGSYDKGQSYNFVGAGAGAFEKEIISGSSSWRLRKPCCVLLLLPLIPLLAYLLLTATERDEVVTVSKQTAIRTMQTSTMAPAFGCLEGETWSDAEEEWCCKRPGRHCTSTGAPRPTTAAPQLTVSDSEEFNCSLGLAQWQFSWPMKKKEFCCVRRQVGCLSDGSGTLKPTPARFNCHDGFPNEWETWKEEKKAWCCLHQHVGCITTAPRSTSTAATAPPTTTLPAPDCEAGEVATWPEAKRSWCCKDGRRDCSILYDCLQAFFNWKVAWTDEKKHWCCKHEERGCPSADEELRGVFKRLRSMPSRSDEPAG</sequence>
<gene>
    <name evidence="2" type="ORF">AMON00008_LOCUS5460</name>
</gene>
<name>A0A7S4PYC3_9DINO</name>
<feature type="region of interest" description="Disordered" evidence="1">
    <location>
        <begin position="18"/>
        <end position="42"/>
    </location>
</feature>
<dbReference type="AlphaFoldDB" id="A0A7S4PYC3"/>
<reference evidence="2" key="1">
    <citation type="submission" date="2021-01" db="EMBL/GenBank/DDBJ databases">
        <authorList>
            <person name="Corre E."/>
            <person name="Pelletier E."/>
            <person name="Niang G."/>
            <person name="Scheremetjew M."/>
            <person name="Finn R."/>
            <person name="Kale V."/>
            <person name="Holt S."/>
            <person name="Cochrane G."/>
            <person name="Meng A."/>
            <person name="Brown T."/>
            <person name="Cohen L."/>
        </authorList>
    </citation>
    <scope>NUCLEOTIDE SEQUENCE</scope>
    <source>
        <strain evidence="2">CCMP3105</strain>
    </source>
</reference>
<accession>A0A7S4PYC3</accession>
<evidence type="ECO:0000256" key="1">
    <source>
        <dbReference type="SAM" id="MobiDB-lite"/>
    </source>
</evidence>
<protein>
    <submittedName>
        <fullName evidence="2">Uncharacterized protein</fullName>
    </submittedName>
</protein>